<keyword evidence="2" id="KW-1185">Reference proteome</keyword>
<evidence type="ECO:0000313" key="1">
    <source>
        <dbReference type="EMBL" id="KXJ97124.1"/>
    </source>
</evidence>
<organism evidence="1 2">
    <name type="scientific">Microdochium bolleyi</name>
    <dbReference type="NCBI Taxonomy" id="196109"/>
    <lineage>
        <taxon>Eukaryota</taxon>
        <taxon>Fungi</taxon>
        <taxon>Dikarya</taxon>
        <taxon>Ascomycota</taxon>
        <taxon>Pezizomycotina</taxon>
        <taxon>Sordariomycetes</taxon>
        <taxon>Xylariomycetidae</taxon>
        <taxon>Xylariales</taxon>
        <taxon>Microdochiaceae</taxon>
        <taxon>Microdochium</taxon>
    </lineage>
</organism>
<name>A0A136JJ03_9PEZI</name>
<dbReference type="EMBL" id="KQ964245">
    <property type="protein sequence ID" value="KXJ97124.1"/>
    <property type="molecule type" value="Genomic_DNA"/>
</dbReference>
<evidence type="ECO:0000313" key="2">
    <source>
        <dbReference type="Proteomes" id="UP000070501"/>
    </source>
</evidence>
<protein>
    <submittedName>
        <fullName evidence="1">Uncharacterized protein</fullName>
    </submittedName>
</protein>
<dbReference type="InParanoid" id="A0A136JJ03"/>
<reference evidence="2" key="1">
    <citation type="submission" date="2016-02" db="EMBL/GenBank/DDBJ databases">
        <title>Draft genome sequence of Microdochium bolleyi, a fungal endophyte of beachgrass.</title>
        <authorList>
            <consortium name="DOE Joint Genome Institute"/>
            <person name="David A.S."/>
            <person name="May G."/>
            <person name="Haridas S."/>
            <person name="Lim J."/>
            <person name="Wang M."/>
            <person name="Labutti K."/>
            <person name="Lipzen A."/>
            <person name="Barry K."/>
            <person name="Grigoriev I.V."/>
        </authorList>
    </citation>
    <scope>NUCLEOTIDE SEQUENCE [LARGE SCALE GENOMIC DNA]</scope>
    <source>
        <strain evidence="2">J235TASD1</strain>
    </source>
</reference>
<gene>
    <name evidence="1" type="ORF">Micbo1qcDRAFT_155899</name>
</gene>
<feature type="non-terminal residue" evidence="1">
    <location>
        <position position="68"/>
    </location>
</feature>
<sequence>MKQGSLLITMQVPTGVPGYSYIPQPCPETSTALQIGRNLLAAGCNLLVVSFLRCNIAALSHPAISRAG</sequence>
<dbReference type="AlphaFoldDB" id="A0A136JJ03"/>
<proteinExistence type="predicted"/>
<accession>A0A136JJ03</accession>
<dbReference type="Proteomes" id="UP000070501">
    <property type="component" value="Unassembled WGS sequence"/>
</dbReference>